<sequence>MTFVSAAMLALPFSGAALAETPKPQPTATITTQHPAQQTDVHPAWDKDGKRRVEVKVSVDPGRVRAGGTYEVTILAKGGSSGTATVTSPEDKTYRVALSGGRGTLTLTAPAKAKPGKKTVTVKVGNKVATASFTVADAKKQRDDRHHHGR</sequence>
<feature type="chain" id="PRO_5024285275" evidence="2">
    <location>
        <begin position="20"/>
        <end position="150"/>
    </location>
</feature>
<name>A0A5S4FJR2_9ACTN</name>
<comment type="caution">
    <text evidence="3">The sequence shown here is derived from an EMBL/GenBank/DDBJ whole genome shotgun (WGS) entry which is preliminary data.</text>
</comment>
<keyword evidence="2" id="KW-0732">Signal</keyword>
<dbReference type="OrthoDB" id="3531086at2"/>
<protein>
    <submittedName>
        <fullName evidence="3">Uncharacterized protein</fullName>
    </submittedName>
</protein>
<organism evidence="3 4">
    <name type="scientific">Nonomuraea turkmeniaca</name>
    <dbReference type="NCBI Taxonomy" id="103838"/>
    <lineage>
        <taxon>Bacteria</taxon>
        <taxon>Bacillati</taxon>
        <taxon>Actinomycetota</taxon>
        <taxon>Actinomycetes</taxon>
        <taxon>Streptosporangiales</taxon>
        <taxon>Streptosporangiaceae</taxon>
        <taxon>Nonomuraea</taxon>
    </lineage>
</organism>
<proteinExistence type="predicted"/>
<dbReference type="Proteomes" id="UP000309128">
    <property type="component" value="Unassembled WGS sequence"/>
</dbReference>
<dbReference type="AlphaFoldDB" id="A0A5S4FJR2"/>
<feature type="compositionally biased region" description="Polar residues" evidence="1">
    <location>
        <begin position="26"/>
        <end position="40"/>
    </location>
</feature>
<accession>A0A5S4FJR2</accession>
<dbReference type="RefSeq" id="WP_138667156.1">
    <property type="nucleotide sequence ID" value="NZ_VCKY01000050.1"/>
</dbReference>
<feature type="region of interest" description="Disordered" evidence="1">
    <location>
        <begin position="20"/>
        <end position="43"/>
    </location>
</feature>
<evidence type="ECO:0000256" key="1">
    <source>
        <dbReference type="SAM" id="MobiDB-lite"/>
    </source>
</evidence>
<feature type="signal peptide" evidence="2">
    <location>
        <begin position="1"/>
        <end position="19"/>
    </location>
</feature>
<evidence type="ECO:0000256" key="2">
    <source>
        <dbReference type="SAM" id="SignalP"/>
    </source>
</evidence>
<dbReference type="EMBL" id="VCKY01000050">
    <property type="protein sequence ID" value="TMR20978.1"/>
    <property type="molecule type" value="Genomic_DNA"/>
</dbReference>
<keyword evidence="4" id="KW-1185">Reference proteome</keyword>
<evidence type="ECO:0000313" key="4">
    <source>
        <dbReference type="Proteomes" id="UP000309128"/>
    </source>
</evidence>
<gene>
    <name evidence="3" type="ORF">ETD86_17140</name>
</gene>
<evidence type="ECO:0000313" key="3">
    <source>
        <dbReference type="EMBL" id="TMR20978.1"/>
    </source>
</evidence>
<reference evidence="3 4" key="1">
    <citation type="submission" date="2019-05" db="EMBL/GenBank/DDBJ databases">
        <title>Draft genome sequence of Nonomuraea turkmeniaca DSM 43926.</title>
        <authorList>
            <person name="Saricaoglu S."/>
            <person name="Isik K."/>
        </authorList>
    </citation>
    <scope>NUCLEOTIDE SEQUENCE [LARGE SCALE GENOMIC DNA]</scope>
    <source>
        <strain evidence="3 4">DSM 43926</strain>
    </source>
</reference>